<organism evidence="1 2">
    <name type="scientific">Ixodes persulcatus</name>
    <name type="common">Taiga tick</name>
    <dbReference type="NCBI Taxonomy" id="34615"/>
    <lineage>
        <taxon>Eukaryota</taxon>
        <taxon>Metazoa</taxon>
        <taxon>Ecdysozoa</taxon>
        <taxon>Arthropoda</taxon>
        <taxon>Chelicerata</taxon>
        <taxon>Arachnida</taxon>
        <taxon>Acari</taxon>
        <taxon>Parasitiformes</taxon>
        <taxon>Ixodida</taxon>
        <taxon>Ixodoidea</taxon>
        <taxon>Ixodidae</taxon>
        <taxon>Ixodinae</taxon>
        <taxon>Ixodes</taxon>
    </lineage>
</organism>
<gene>
    <name evidence="1" type="ORF">HPB47_014960</name>
</gene>
<evidence type="ECO:0000313" key="1">
    <source>
        <dbReference type="EMBL" id="KAG0443402.1"/>
    </source>
</evidence>
<dbReference type="EMBL" id="JABSTQ010003481">
    <property type="protein sequence ID" value="KAG0443402.1"/>
    <property type="molecule type" value="Genomic_DNA"/>
</dbReference>
<sequence length="837" mass="92766">MATPGKRRKKYMYADEPYLIPVSTLRHQAACAARRTEVDTSSTESLDGEDRATEPSSVDSDIGDASTECESSESASENLVDYRENSSDAEVRDGCDSQEPGWRSFGDVFTPEPADNDEMAPGAFEEDNDEMGPGSIEDFFSLCVEEFGTSTLPHSPTTKAGAIAMIMSYAVSERSTWTGLGKLLSLVNTLFGCTVLPATTYKFRKLWAKKTTEIVKYHYLCPACGTVLDTDCTLARCNACQFEETTTKLRRDGSYFLMLDFHEQLKQLIAKPKTELHCSLSEVASSHSDVITDITTAEAYKRLRQEVAFGPSDLTLTFNTDGSPIFKSSKTSVWPVQFIVNELPPSLRLHHPTLAGLWFGKCHPDMSAFMTKFVDEVNNMTPVEWMHGDQRHVSKAFILCCSVDAPARAAVQNMVLFNGFFGCPWCLIKGEHEEGCVRYVSDEAPAPRTSELVARDMELALRLGSPVNGIKGPSALMNLQGFDLVAGVSVEYMHCVLQGVVRQITELFFSSTSSRQAYYIDTRQSVVKVDKRLRGIKPPHCITRLPRSIEERGFWKASEWKQWLLFYALPCLMDILPQLYWKHLCKLSEAVHILLRDSLTLHDIKRAELSFTVLANSVFLRKRNFGPIKRTDIHPVRHARPASRLHEDVAEPSSLLLAEDIARSNVKHENVSRVDHTTMLSCGRPATVSTSERVALQEHCGASVDMATEYQRSRPGRPPKRSGLMLALANSNVQSGSVAAAAQSFQAAKKLRTDGDLSAVFANGEVYDESVDKTTLLLNCLRQQMTDSAGRAQTQAAQTPLANGRPESAGRNDVAAMSPPERRPTPVSTHRRFGSLS</sequence>
<name>A0AC60QUU0_IXOPE</name>
<comment type="caution">
    <text evidence="1">The sequence shown here is derived from an EMBL/GenBank/DDBJ whole genome shotgun (WGS) entry which is preliminary data.</text>
</comment>
<accession>A0AC60QUU0</accession>
<reference evidence="1 2" key="1">
    <citation type="journal article" date="2020" name="Cell">
        <title>Large-Scale Comparative Analyses of Tick Genomes Elucidate Their Genetic Diversity and Vector Capacities.</title>
        <authorList>
            <consortium name="Tick Genome and Microbiome Consortium (TIGMIC)"/>
            <person name="Jia N."/>
            <person name="Wang J."/>
            <person name="Shi W."/>
            <person name="Du L."/>
            <person name="Sun Y."/>
            <person name="Zhan W."/>
            <person name="Jiang J.F."/>
            <person name="Wang Q."/>
            <person name="Zhang B."/>
            <person name="Ji P."/>
            <person name="Bell-Sakyi L."/>
            <person name="Cui X.M."/>
            <person name="Yuan T.T."/>
            <person name="Jiang B.G."/>
            <person name="Yang W.F."/>
            <person name="Lam T.T."/>
            <person name="Chang Q.C."/>
            <person name="Ding S.J."/>
            <person name="Wang X.J."/>
            <person name="Zhu J.G."/>
            <person name="Ruan X.D."/>
            <person name="Zhao L."/>
            <person name="Wei J.T."/>
            <person name="Ye R.Z."/>
            <person name="Que T.C."/>
            <person name="Du C.H."/>
            <person name="Zhou Y.H."/>
            <person name="Cheng J.X."/>
            <person name="Dai P.F."/>
            <person name="Guo W.B."/>
            <person name="Han X.H."/>
            <person name="Huang E.J."/>
            <person name="Li L.F."/>
            <person name="Wei W."/>
            <person name="Gao Y.C."/>
            <person name="Liu J.Z."/>
            <person name="Shao H.Z."/>
            <person name="Wang X."/>
            <person name="Wang C.C."/>
            <person name="Yang T.C."/>
            <person name="Huo Q.B."/>
            <person name="Li W."/>
            <person name="Chen H.Y."/>
            <person name="Chen S.E."/>
            <person name="Zhou L.G."/>
            <person name="Ni X.B."/>
            <person name="Tian J.H."/>
            <person name="Sheng Y."/>
            <person name="Liu T."/>
            <person name="Pan Y.S."/>
            <person name="Xia L.Y."/>
            <person name="Li J."/>
            <person name="Zhao F."/>
            <person name="Cao W.C."/>
        </authorList>
    </citation>
    <scope>NUCLEOTIDE SEQUENCE [LARGE SCALE GENOMIC DNA]</scope>
    <source>
        <strain evidence="1">Iper-2018</strain>
    </source>
</reference>
<evidence type="ECO:0000313" key="2">
    <source>
        <dbReference type="Proteomes" id="UP000805193"/>
    </source>
</evidence>
<dbReference type="Proteomes" id="UP000805193">
    <property type="component" value="Unassembled WGS sequence"/>
</dbReference>
<protein>
    <submittedName>
        <fullName evidence="1">Uncharacterized protein</fullName>
    </submittedName>
</protein>
<proteinExistence type="predicted"/>
<keyword evidence="2" id="KW-1185">Reference proteome</keyword>